<name>A0A6I9UGW4_SESIN</name>
<proteinExistence type="predicted"/>
<evidence type="ECO:0000313" key="3">
    <source>
        <dbReference type="RefSeq" id="XP_011100805.1"/>
    </source>
</evidence>
<gene>
    <name evidence="3 4" type="primary">LOC105178916</name>
</gene>
<evidence type="ECO:0000313" key="4">
    <source>
        <dbReference type="RefSeq" id="XP_011100807.1"/>
    </source>
</evidence>
<dbReference type="GeneID" id="105178916"/>
<keyword evidence="2" id="KW-1185">Reference proteome</keyword>
<keyword evidence="1" id="KW-1133">Transmembrane helix</keyword>
<dbReference type="RefSeq" id="XP_011100805.1">
    <property type="nucleotide sequence ID" value="XM_011102503.2"/>
</dbReference>
<dbReference type="PANTHER" id="PTHR14241">
    <property type="entry name" value="INTERFERON-INDUCED PROTEIN 44"/>
    <property type="match status" value="1"/>
</dbReference>
<reference evidence="3 4" key="1">
    <citation type="submission" date="2025-04" db="UniProtKB">
        <authorList>
            <consortium name="RefSeq"/>
        </authorList>
    </citation>
    <scope>IDENTIFICATION</scope>
</reference>
<organism evidence="2 4">
    <name type="scientific">Sesamum indicum</name>
    <name type="common">Oriental sesame</name>
    <name type="synonym">Sesamum orientale</name>
    <dbReference type="NCBI Taxonomy" id="4182"/>
    <lineage>
        <taxon>Eukaryota</taxon>
        <taxon>Viridiplantae</taxon>
        <taxon>Streptophyta</taxon>
        <taxon>Embryophyta</taxon>
        <taxon>Tracheophyta</taxon>
        <taxon>Spermatophyta</taxon>
        <taxon>Magnoliopsida</taxon>
        <taxon>eudicotyledons</taxon>
        <taxon>Gunneridae</taxon>
        <taxon>Pentapetalae</taxon>
        <taxon>asterids</taxon>
        <taxon>lamiids</taxon>
        <taxon>Lamiales</taxon>
        <taxon>Pedaliaceae</taxon>
        <taxon>Sesamum</taxon>
    </lineage>
</organism>
<dbReference type="InterPro" id="IPR027417">
    <property type="entry name" value="P-loop_NTPase"/>
</dbReference>
<evidence type="ECO:0000256" key="1">
    <source>
        <dbReference type="SAM" id="Phobius"/>
    </source>
</evidence>
<dbReference type="SUPFAM" id="SSF52540">
    <property type="entry name" value="P-loop containing nucleoside triphosphate hydrolases"/>
    <property type="match status" value="1"/>
</dbReference>
<sequence>MSRRFLRWSHLMDAPIKTLTAHKAPTRKTATGKNRQMRNHHIFLSDEEENGVPTSPFCWWRTAEEFDENGHFKLEISDLSKLTPRFKVLREMERLALIAGEGLDDLRHKLLCYRAGDFWLPIGGIKKEEMDIPPAVTILLTGLTASGKSSLINLMYSVLGRSGLIPFAQTSGEPSNHTTMYLEEHNVLRSPRSGFCVYDTRGLDQNHMMEGLGEVSTWMSDGVRHNQPCYRSVNEKDKGLDGPVGLTNSRYIKRKVNCVMVVADLSQIHKAFQCGDLMSIEVLRALFHFSAVKSSNESPILILTHGDTLNAEERINSRLKICEYLGIPETSGAYDIPCLTEQGILAEQSDPVTAFALTEAVFRALLQSDRTHLPKWNFKDWLIWFLTWIMCCLASFFAVLADFFSRFGHHDKKLRM</sequence>
<accession>A0A6I9UGW4</accession>
<dbReference type="OrthoDB" id="740966at2759"/>
<keyword evidence="1" id="KW-0812">Transmembrane</keyword>
<dbReference type="AlphaFoldDB" id="A0A6I9UGW4"/>
<feature type="transmembrane region" description="Helical" evidence="1">
    <location>
        <begin position="381"/>
        <end position="405"/>
    </location>
</feature>
<dbReference type="Proteomes" id="UP000504604">
    <property type="component" value="Unplaced"/>
</dbReference>
<dbReference type="PANTHER" id="PTHR14241:SF24">
    <property type="entry name" value="G DOMAIN-CONTAINING PROTEIN"/>
    <property type="match status" value="1"/>
</dbReference>
<keyword evidence="1" id="KW-0472">Membrane</keyword>
<dbReference type="Gene3D" id="3.40.50.300">
    <property type="entry name" value="P-loop containing nucleotide triphosphate hydrolases"/>
    <property type="match status" value="1"/>
</dbReference>
<evidence type="ECO:0000313" key="2">
    <source>
        <dbReference type="Proteomes" id="UP000504604"/>
    </source>
</evidence>
<protein>
    <submittedName>
        <fullName evidence="3 4">Uncharacterized protein LOC105178916 isoform X1</fullName>
    </submittedName>
</protein>
<dbReference type="RefSeq" id="XP_011100807.1">
    <property type="nucleotide sequence ID" value="XM_011102505.2"/>
</dbReference>
<dbReference type="KEGG" id="sind:105178916"/>